<evidence type="ECO:0000259" key="1">
    <source>
        <dbReference type="Pfam" id="PF00857"/>
    </source>
</evidence>
<dbReference type="InterPro" id="IPR036380">
    <property type="entry name" value="Isochorismatase-like_sf"/>
</dbReference>
<dbReference type="InterPro" id="IPR053152">
    <property type="entry name" value="Hydrolase_YcaC-like"/>
</dbReference>
<organism evidence="2 3">
    <name type="scientific">Flagellimonas yonaguniensis</name>
    <dbReference type="NCBI Taxonomy" id="3031325"/>
    <lineage>
        <taxon>Bacteria</taxon>
        <taxon>Pseudomonadati</taxon>
        <taxon>Bacteroidota</taxon>
        <taxon>Flavobacteriia</taxon>
        <taxon>Flavobacteriales</taxon>
        <taxon>Flavobacteriaceae</taxon>
        <taxon>Flagellimonas</taxon>
    </lineage>
</organism>
<dbReference type="InterPro" id="IPR000868">
    <property type="entry name" value="Isochorismatase-like_dom"/>
</dbReference>
<dbReference type="GO" id="GO:0016787">
    <property type="term" value="F:hydrolase activity"/>
    <property type="evidence" value="ECO:0007669"/>
    <property type="project" value="UniProtKB-KW"/>
</dbReference>
<dbReference type="SUPFAM" id="SSF52499">
    <property type="entry name" value="Isochorismatase-like hydrolases"/>
    <property type="match status" value="1"/>
</dbReference>
<evidence type="ECO:0000313" key="3">
    <source>
        <dbReference type="Proteomes" id="UP001221366"/>
    </source>
</evidence>
<reference evidence="2 3" key="1">
    <citation type="submission" date="2023-03" db="EMBL/GenBank/DDBJ databases">
        <title>Muricauda XX sp. nov. and Muricauda XXX sp. nov., two novel species isolated from Okinawa Trough.</title>
        <authorList>
            <person name="Cao W."/>
            <person name="Deng X."/>
        </authorList>
    </citation>
    <scope>NUCLEOTIDE SEQUENCE [LARGE SCALE GENOMIC DNA]</scope>
    <source>
        <strain evidence="2 3">334s03</strain>
    </source>
</reference>
<name>A0ABT5Y2P7_9FLAO</name>
<dbReference type="Proteomes" id="UP001221366">
    <property type="component" value="Unassembled WGS sequence"/>
</dbReference>
<evidence type="ECO:0000313" key="2">
    <source>
        <dbReference type="EMBL" id="MDF0717724.1"/>
    </source>
</evidence>
<dbReference type="PANTHER" id="PTHR43559">
    <property type="entry name" value="HYDROLASE YCAC-RELATED"/>
    <property type="match status" value="1"/>
</dbReference>
<dbReference type="RefSeq" id="WP_275616873.1">
    <property type="nucleotide sequence ID" value="NZ_JARFVB010000014.1"/>
</dbReference>
<dbReference type="PANTHER" id="PTHR43559:SF3">
    <property type="entry name" value="HYDROLASE YCAC-RELATED"/>
    <property type="match status" value="1"/>
</dbReference>
<dbReference type="Pfam" id="PF00857">
    <property type="entry name" value="Isochorismatase"/>
    <property type="match status" value="1"/>
</dbReference>
<gene>
    <name evidence="2" type="ORF">PY092_16290</name>
</gene>
<accession>A0ABT5Y2P7</accession>
<comment type="caution">
    <text evidence="2">The sequence shown here is derived from an EMBL/GenBank/DDBJ whole genome shotgun (WGS) entry which is preliminary data.</text>
</comment>
<protein>
    <submittedName>
        <fullName evidence="2">Hydrolase</fullName>
    </submittedName>
</protein>
<proteinExistence type="predicted"/>
<feature type="domain" description="Isochorismatase-like" evidence="1">
    <location>
        <begin position="22"/>
        <end position="173"/>
    </location>
</feature>
<dbReference type="Gene3D" id="3.40.50.850">
    <property type="entry name" value="Isochorismatase-like"/>
    <property type="match status" value="1"/>
</dbReference>
<keyword evidence="3" id="KW-1185">Reference proteome</keyword>
<sequence>MVNIQEHINKNVADNLTAENAALLIIDHQTGLAQAVRDMSPETYKNNALAISKLGKLFNLPTILTTSAEDGANGPLLPEIKAMYPDAPYIARPGEINAWDNEDFRKAVLATGRKKLIITGISTDVCVLFPSLSAIAAGYDVYAVIDASGTWSEIAQRTTMDRLTQAGVKVTSWMSVSAELQNDWRNSTGQELGQLYAEHLPSYGHLFSSLFAAQGNK</sequence>
<dbReference type="CDD" id="cd01012">
    <property type="entry name" value="YcaC_related"/>
    <property type="match status" value="1"/>
</dbReference>
<keyword evidence="2" id="KW-0378">Hydrolase</keyword>
<dbReference type="EMBL" id="JARFVB010000014">
    <property type="protein sequence ID" value="MDF0717724.1"/>
    <property type="molecule type" value="Genomic_DNA"/>
</dbReference>